<organism evidence="2 3">
    <name type="scientific">Leptomonas pyrrhocoris</name>
    <name type="common">Firebug parasite</name>
    <dbReference type="NCBI Taxonomy" id="157538"/>
    <lineage>
        <taxon>Eukaryota</taxon>
        <taxon>Discoba</taxon>
        <taxon>Euglenozoa</taxon>
        <taxon>Kinetoplastea</taxon>
        <taxon>Metakinetoplastina</taxon>
        <taxon>Trypanosomatida</taxon>
        <taxon>Trypanosomatidae</taxon>
        <taxon>Leishmaniinae</taxon>
        <taxon>Leptomonas</taxon>
    </lineage>
</organism>
<evidence type="ECO:0000313" key="3">
    <source>
        <dbReference type="Proteomes" id="UP000037923"/>
    </source>
</evidence>
<feature type="region of interest" description="Disordered" evidence="1">
    <location>
        <begin position="228"/>
        <end position="248"/>
    </location>
</feature>
<reference evidence="2 3" key="1">
    <citation type="submission" date="2015-07" db="EMBL/GenBank/DDBJ databases">
        <title>High-quality genome of monoxenous trypanosomatid Leptomonas pyrrhocoris.</title>
        <authorList>
            <person name="Flegontov P."/>
            <person name="Butenko A."/>
            <person name="Firsov S."/>
            <person name="Vlcek C."/>
            <person name="Logacheva M.D."/>
            <person name="Field M."/>
            <person name="Filatov D."/>
            <person name="Flegontova O."/>
            <person name="Gerasimov E."/>
            <person name="Jackson A.P."/>
            <person name="Kelly S."/>
            <person name="Opperdoes F."/>
            <person name="O'Reilly A."/>
            <person name="Votypka J."/>
            <person name="Yurchenko V."/>
            <person name="Lukes J."/>
        </authorList>
    </citation>
    <scope>NUCLEOTIDE SEQUENCE [LARGE SCALE GENOMIC DNA]</scope>
    <source>
        <strain evidence="2">H10</strain>
    </source>
</reference>
<dbReference type="EMBL" id="LGTL01000014">
    <property type="protein sequence ID" value="KPA78143.1"/>
    <property type="molecule type" value="Genomic_DNA"/>
</dbReference>
<dbReference type="RefSeq" id="XP_015656582.1">
    <property type="nucleotide sequence ID" value="XM_015804604.1"/>
</dbReference>
<dbReference type="AlphaFoldDB" id="A0A0M9FXS0"/>
<comment type="caution">
    <text evidence="2">The sequence shown here is derived from an EMBL/GenBank/DDBJ whole genome shotgun (WGS) entry which is preliminary data.</text>
</comment>
<name>A0A0M9FXS0_LEPPY</name>
<proteinExistence type="predicted"/>
<feature type="compositionally biased region" description="Polar residues" evidence="1">
    <location>
        <begin position="235"/>
        <end position="248"/>
    </location>
</feature>
<evidence type="ECO:0000313" key="2">
    <source>
        <dbReference type="EMBL" id="KPA78143.1"/>
    </source>
</evidence>
<dbReference type="VEuPathDB" id="TriTrypDB:LpyrH10_14_0360"/>
<gene>
    <name evidence="2" type="ORF">ABB37_06321</name>
</gene>
<dbReference type="OMA" id="DWIDVEG"/>
<keyword evidence="3" id="KW-1185">Reference proteome</keyword>
<feature type="compositionally biased region" description="Gly residues" evidence="1">
    <location>
        <begin position="43"/>
        <end position="52"/>
    </location>
</feature>
<protein>
    <submittedName>
        <fullName evidence="2">Uncharacterized protein</fullName>
    </submittedName>
</protein>
<dbReference type="OrthoDB" id="261755at2759"/>
<feature type="compositionally biased region" description="Low complexity" evidence="1">
    <location>
        <begin position="33"/>
        <end position="42"/>
    </location>
</feature>
<dbReference type="GeneID" id="26906610"/>
<dbReference type="Proteomes" id="UP000037923">
    <property type="component" value="Unassembled WGS sequence"/>
</dbReference>
<accession>A0A0M9FXS0</accession>
<sequence>MWYRSVSRACCHGPASTAAFLRWQPRAVQRRWASSSSGSSNSSGGGGGGHGARGFRAGAVDPTPFQVKPNFNIPLWQPPARFMKYRAVRWLSNNLLALATYQMALEVGFTIVFGSLLYADVITAQGVCDGLERYRYPFVSWIDLSDCVYTEPIKIGPFSLNPQKMTALHTGHNIANGLLPVQVLLMLSTFAPVHRLYRVMRHLPPVAASAAAGKTAVSPGAAATVAHPARRASYARTSAKSTPPRQPF</sequence>
<feature type="region of interest" description="Disordered" evidence="1">
    <location>
        <begin position="33"/>
        <end position="53"/>
    </location>
</feature>
<evidence type="ECO:0000256" key="1">
    <source>
        <dbReference type="SAM" id="MobiDB-lite"/>
    </source>
</evidence>